<feature type="region of interest" description="Disordered" evidence="1">
    <location>
        <begin position="88"/>
        <end position="130"/>
    </location>
</feature>
<reference evidence="2 3" key="1">
    <citation type="submission" date="2018-08" db="EMBL/GenBank/DDBJ databases">
        <title>Genomic investigation of the strawberry pathogen Phytophthora fragariae indicates pathogenicity is determined by transcriptional variation in three key races.</title>
        <authorList>
            <person name="Adams T.M."/>
            <person name="Armitage A.D."/>
            <person name="Sobczyk M.K."/>
            <person name="Bates H.J."/>
            <person name="Dunwell J.M."/>
            <person name="Nellist C.F."/>
            <person name="Harrison R.J."/>
        </authorList>
    </citation>
    <scope>NUCLEOTIDE SEQUENCE [LARGE SCALE GENOMIC DNA]</scope>
    <source>
        <strain evidence="2 3">SCRP333</strain>
    </source>
</reference>
<feature type="region of interest" description="Disordered" evidence="1">
    <location>
        <begin position="171"/>
        <end position="261"/>
    </location>
</feature>
<comment type="caution">
    <text evidence="2">The sequence shown here is derived from an EMBL/GenBank/DDBJ whole genome shotgun (WGS) entry which is preliminary data.</text>
</comment>
<feature type="region of interest" description="Disordered" evidence="1">
    <location>
        <begin position="1"/>
        <end position="58"/>
    </location>
</feature>
<evidence type="ECO:0000313" key="3">
    <source>
        <dbReference type="Proteomes" id="UP000434957"/>
    </source>
</evidence>
<feature type="compositionally biased region" description="Basic and acidic residues" evidence="1">
    <location>
        <begin position="1"/>
        <end position="12"/>
    </location>
</feature>
<feature type="compositionally biased region" description="Polar residues" evidence="1">
    <location>
        <begin position="113"/>
        <end position="129"/>
    </location>
</feature>
<feature type="non-terminal residue" evidence="2">
    <location>
        <position position="308"/>
    </location>
</feature>
<keyword evidence="3" id="KW-1185">Reference proteome</keyword>
<feature type="compositionally biased region" description="Gly residues" evidence="1">
    <location>
        <begin position="171"/>
        <end position="205"/>
    </location>
</feature>
<evidence type="ECO:0000256" key="1">
    <source>
        <dbReference type="SAM" id="MobiDB-lite"/>
    </source>
</evidence>
<gene>
    <name evidence="2" type="ORF">PR003_g33395</name>
</gene>
<protein>
    <submittedName>
        <fullName evidence="2">Uncharacterized protein</fullName>
    </submittedName>
</protein>
<dbReference type="Proteomes" id="UP000434957">
    <property type="component" value="Unassembled WGS sequence"/>
</dbReference>
<accession>A0A6A4ATS8</accession>
<evidence type="ECO:0000313" key="2">
    <source>
        <dbReference type="EMBL" id="KAE9262822.1"/>
    </source>
</evidence>
<name>A0A6A4ATS8_9STRA</name>
<feature type="non-terminal residue" evidence="2">
    <location>
        <position position="1"/>
    </location>
</feature>
<sequence>AKRRYREEREYGAEDDTQPAKKKPPTTESVDQLDWKKLGLGFGGNEDTPPSFDTEGKAVSGLANTAQKDPLSLAALRALMVVAGLGREETVGGKAASSKAKVARALEVKSEGGKQSSPDNQASNQNAGWQNAGGGYGGGYGGGQGGGYGGGYAGGQGGGYGGGQGGGYGGYGGGQAGGRGGGRGNSNGGGFGGRGVGGGQGVGRGRGGEAIVANTGGEKTSGESIDARASVESTGAKMDGRSTDAKAGVESTGSKAGGVSKSAEVDMELGTVYVSVDTPTDAAPDVTSKHAEASVIEQCGSMATDDGA</sequence>
<dbReference type="AlphaFoldDB" id="A0A6A4ATS8"/>
<organism evidence="2 3">
    <name type="scientific">Phytophthora rubi</name>
    <dbReference type="NCBI Taxonomy" id="129364"/>
    <lineage>
        <taxon>Eukaryota</taxon>
        <taxon>Sar</taxon>
        <taxon>Stramenopiles</taxon>
        <taxon>Oomycota</taxon>
        <taxon>Peronosporomycetes</taxon>
        <taxon>Peronosporales</taxon>
        <taxon>Peronosporaceae</taxon>
        <taxon>Phytophthora</taxon>
    </lineage>
</organism>
<dbReference type="EMBL" id="QXFT01009370">
    <property type="protein sequence ID" value="KAE9262822.1"/>
    <property type="molecule type" value="Genomic_DNA"/>
</dbReference>
<proteinExistence type="predicted"/>